<dbReference type="EMBL" id="AUWU02000002">
    <property type="protein sequence ID" value="KAH0576053.1"/>
    <property type="molecule type" value="Genomic_DNA"/>
</dbReference>
<reference evidence="3" key="2">
    <citation type="submission" date="2020-12" db="EMBL/GenBank/DDBJ databases">
        <title>New Spironucleus salmonicida genome in near-complete chromosomes.</title>
        <authorList>
            <person name="Xu F."/>
            <person name="Kurt Z."/>
            <person name="Jimenez-Gonzalez A."/>
            <person name="Astvaldsson A."/>
            <person name="Andersson J.O."/>
            <person name="Svard S.G."/>
        </authorList>
    </citation>
    <scope>NUCLEOTIDE SEQUENCE</scope>
    <source>
        <strain evidence="3">ATCC 50377</strain>
    </source>
</reference>
<evidence type="ECO:0000256" key="1">
    <source>
        <dbReference type="SAM" id="Phobius"/>
    </source>
</evidence>
<evidence type="ECO:0000313" key="2">
    <source>
        <dbReference type="EMBL" id="EST46142.1"/>
    </source>
</evidence>
<protein>
    <submittedName>
        <fullName evidence="2">Uncharacterized protein</fullName>
    </submittedName>
</protein>
<dbReference type="AlphaFoldDB" id="V6LN62"/>
<evidence type="ECO:0000313" key="4">
    <source>
        <dbReference type="Proteomes" id="UP000018208"/>
    </source>
</evidence>
<gene>
    <name evidence="2" type="ORF">SS50377_13859</name>
    <name evidence="3" type="ORF">SS50377_21595</name>
</gene>
<reference evidence="2 3" key="1">
    <citation type="journal article" date="2014" name="PLoS Genet.">
        <title>The Genome of Spironucleus salmonicida Highlights a Fish Pathogen Adapted to Fluctuating Environments.</title>
        <authorList>
            <person name="Xu F."/>
            <person name="Jerlstrom-Hultqvist J."/>
            <person name="Einarsson E."/>
            <person name="Astvaldsson A."/>
            <person name="Svard S.G."/>
            <person name="Andersson J.O."/>
        </authorList>
    </citation>
    <scope>NUCLEOTIDE SEQUENCE</scope>
    <source>
        <strain evidence="3">ATCC 50377</strain>
    </source>
</reference>
<sequence length="518" mass="59145">MLVLLAVEIPDCYSGATVQYNQNLETATVMLVSNNQDACQQFLDEVRLSLIFHDGFHPTHFTYDSYNYSDSNRIVMQNVEILNDDPEPAMPLYARLNISNLAFWTGVRVAYVGNQVSQMDQCFDQVRSNFSIIQRSFSFTVGVTNACLEEISTGAFQFLYQFNEKADTIAIRRREDFPDDYNCETIVEDDKVYLRCKQEGDFIIDLQTPFMEATVEFTIQASGINYASEINFDTVFVGTVVGLLQNMQVQFFKDLFYIEITFNTNTTLHDAWVNLVQGSNLFIYRLTVQTPIQSFTFQFNYPDFDFNHIILTESCYADLSCLNTMSAINKYADSSNFYMDITGFQDITLKGTVGMEFKARTACFRRMVMEVTTATTLCIELEKSAYFNLGAHCLLIKDDTMSVAVANGINSSNHNQRIFNQEVKFQFSFKNPRFCFEVSANKAYEIASMRSDEVFLMIQLTQGNNTVRLVGSQVGENNYSLMLIITCLVGGTIVIVSLIDSVWRMVIFVKVSKTYKRK</sequence>
<keyword evidence="4" id="KW-1185">Reference proteome</keyword>
<proteinExistence type="predicted"/>
<feature type="transmembrane region" description="Helical" evidence="1">
    <location>
        <begin position="479"/>
        <end position="503"/>
    </location>
</feature>
<dbReference type="VEuPathDB" id="GiardiaDB:SS50377_21595"/>
<keyword evidence="1" id="KW-0812">Transmembrane</keyword>
<name>V6LN62_9EUKA</name>
<evidence type="ECO:0000313" key="3">
    <source>
        <dbReference type="EMBL" id="KAH0576053.1"/>
    </source>
</evidence>
<dbReference type="Proteomes" id="UP000018208">
    <property type="component" value="Unassembled WGS sequence"/>
</dbReference>
<keyword evidence="1" id="KW-0472">Membrane</keyword>
<accession>V6LN62</accession>
<dbReference type="EMBL" id="KI546084">
    <property type="protein sequence ID" value="EST46142.1"/>
    <property type="molecule type" value="Genomic_DNA"/>
</dbReference>
<keyword evidence="1" id="KW-1133">Transmembrane helix</keyword>
<organism evidence="2">
    <name type="scientific">Spironucleus salmonicida</name>
    <dbReference type="NCBI Taxonomy" id="348837"/>
    <lineage>
        <taxon>Eukaryota</taxon>
        <taxon>Metamonada</taxon>
        <taxon>Diplomonadida</taxon>
        <taxon>Hexamitidae</taxon>
        <taxon>Hexamitinae</taxon>
        <taxon>Spironucleus</taxon>
    </lineage>
</organism>